<reference evidence="2 3" key="1">
    <citation type="journal article" date="2012" name="J. Bacteriol.">
        <title>Complete Genome Sequence of Paenibacillus mucilaginosus 3016, a Bacterium Functional as Microbial Fertilizer.</title>
        <authorList>
            <person name="Ma M."/>
            <person name="Wang Z."/>
            <person name="Li L."/>
            <person name="Jiang X."/>
            <person name="Guan D."/>
            <person name="Cao F."/>
            <person name="Chen H."/>
            <person name="Wang X."/>
            <person name="Shen D."/>
            <person name="Du B."/>
            <person name="Li J."/>
        </authorList>
    </citation>
    <scope>NUCLEOTIDE SEQUENCE [LARGE SCALE GENOMIC DNA]</scope>
    <source>
        <strain evidence="2 3">3016</strain>
    </source>
</reference>
<dbReference type="KEGG" id="pmq:PM3016_3159"/>
<dbReference type="AlphaFoldDB" id="H6ND53"/>
<evidence type="ECO:0000313" key="2">
    <source>
        <dbReference type="EMBL" id="AFC30014.1"/>
    </source>
</evidence>
<dbReference type="STRING" id="1116391.PM3016_3159"/>
<dbReference type="HOGENOM" id="CLU_131494_0_0_9"/>
<evidence type="ECO:0000313" key="3">
    <source>
        <dbReference type="Proteomes" id="UP000007523"/>
    </source>
</evidence>
<evidence type="ECO:0000256" key="1">
    <source>
        <dbReference type="SAM" id="Phobius"/>
    </source>
</evidence>
<keyword evidence="3" id="KW-1185">Reference proteome</keyword>
<dbReference type="Proteomes" id="UP000007523">
    <property type="component" value="Chromosome"/>
</dbReference>
<keyword evidence="1" id="KW-1133">Transmembrane helix</keyword>
<accession>H6ND53</accession>
<sequence length="172" mass="19526">MSRKWSRMVRKNTKVTNVQRKKSGQGLISSDFASADQAKTFRGRSWVLPMLLVATGVFCFIAFRGQAATDDLYWVTGASYIGLAVLMFWLRRPFLRIGKDAITSRRFGGDRSLKAEDIQEIAVNKDAIVISMKGKAARWAFSRVYHQFPVDETRPHLVEFAQRHGIALQQEA</sequence>
<feature type="transmembrane region" description="Helical" evidence="1">
    <location>
        <begin position="72"/>
        <end position="90"/>
    </location>
</feature>
<keyword evidence="1" id="KW-0472">Membrane</keyword>
<name>H6ND53_9BACL</name>
<keyword evidence="1" id="KW-0812">Transmembrane</keyword>
<organism evidence="2 3">
    <name type="scientific">Paenibacillus mucilaginosus 3016</name>
    <dbReference type="NCBI Taxonomy" id="1116391"/>
    <lineage>
        <taxon>Bacteria</taxon>
        <taxon>Bacillati</taxon>
        <taxon>Bacillota</taxon>
        <taxon>Bacilli</taxon>
        <taxon>Bacillales</taxon>
        <taxon>Paenibacillaceae</taxon>
        <taxon>Paenibacillus</taxon>
    </lineage>
</organism>
<proteinExistence type="predicted"/>
<gene>
    <name evidence="2" type="ORF">PM3016_3159</name>
</gene>
<feature type="transmembrane region" description="Helical" evidence="1">
    <location>
        <begin position="46"/>
        <end position="66"/>
    </location>
</feature>
<protein>
    <submittedName>
        <fullName evidence="2">Uncharacterized protein</fullName>
    </submittedName>
</protein>
<dbReference type="EMBL" id="CP003235">
    <property type="protein sequence ID" value="AFC30014.1"/>
    <property type="molecule type" value="Genomic_DNA"/>
</dbReference>
<dbReference type="RefSeq" id="WP_014370103.1">
    <property type="nucleotide sequence ID" value="NC_016935.1"/>
</dbReference>